<organism evidence="1 2">
    <name type="scientific">Allomyces macrogynus (strain ATCC 38327)</name>
    <name type="common">Allomyces javanicus var. macrogynus</name>
    <dbReference type="NCBI Taxonomy" id="578462"/>
    <lineage>
        <taxon>Eukaryota</taxon>
        <taxon>Fungi</taxon>
        <taxon>Fungi incertae sedis</taxon>
        <taxon>Blastocladiomycota</taxon>
        <taxon>Blastocladiomycetes</taxon>
        <taxon>Blastocladiales</taxon>
        <taxon>Blastocladiaceae</taxon>
        <taxon>Allomyces</taxon>
    </lineage>
</organism>
<keyword evidence="2" id="KW-1185">Reference proteome</keyword>
<dbReference type="VEuPathDB" id="FungiDB:AMAG_20685"/>
<dbReference type="EMBL" id="GG745387">
    <property type="protein sequence ID" value="KNE73029.1"/>
    <property type="molecule type" value="Genomic_DNA"/>
</dbReference>
<protein>
    <submittedName>
        <fullName evidence="1">Uncharacterized protein</fullName>
    </submittedName>
</protein>
<accession>A0A0L0TEN3</accession>
<gene>
    <name evidence="1" type="ORF">AMAG_20685</name>
</gene>
<name>A0A0L0TEN3_ALLM3</name>
<dbReference type="Proteomes" id="UP000054350">
    <property type="component" value="Unassembled WGS sequence"/>
</dbReference>
<dbReference type="AlphaFoldDB" id="A0A0L0TEN3"/>
<sequence>MTCGTVGFWSNRPDQIQRTEAGVLSDRSFDDSSLVLTALTPRGLDPPRDAAEFLAVSARKGQRHGAPVAASVCSQSFPGQDARRRVDWCSCAAQLCKRRLAAPHRQCWCG</sequence>
<reference evidence="2" key="2">
    <citation type="submission" date="2009-11" db="EMBL/GenBank/DDBJ databases">
        <title>The Genome Sequence of Allomyces macrogynus strain ATCC 38327.</title>
        <authorList>
            <consortium name="The Broad Institute Genome Sequencing Platform"/>
            <person name="Russ C."/>
            <person name="Cuomo C."/>
            <person name="Shea T."/>
            <person name="Young S.K."/>
            <person name="Zeng Q."/>
            <person name="Koehrsen M."/>
            <person name="Haas B."/>
            <person name="Borodovsky M."/>
            <person name="Guigo R."/>
            <person name="Alvarado L."/>
            <person name="Berlin A."/>
            <person name="Borenstein D."/>
            <person name="Chen Z."/>
            <person name="Engels R."/>
            <person name="Freedman E."/>
            <person name="Gellesch M."/>
            <person name="Goldberg J."/>
            <person name="Griggs A."/>
            <person name="Gujja S."/>
            <person name="Heiman D."/>
            <person name="Hepburn T."/>
            <person name="Howarth C."/>
            <person name="Jen D."/>
            <person name="Larson L."/>
            <person name="Lewis B."/>
            <person name="Mehta T."/>
            <person name="Park D."/>
            <person name="Pearson M."/>
            <person name="Roberts A."/>
            <person name="Saif S."/>
            <person name="Shenoy N."/>
            <person name="Sisk P."/>
            <person name="Stolte C."/>
            <person name="Sykes S."/>
            <person name="Walk T."/>
            <person name="White J."/>
            <person name="Yandava C."/>
            <person name="Burger G."/>
            <person name="Gray M.W."/>
            <person name="Holland P.W.H."/>
            <person name="King N."/>
            <person name="Lang F.B.F."/>
            <person name="Roger A.J."/>
            <person name="Ruiz-Trillo I."/>
            <person name="Lander E."/>
            <person name="Nusbaum C."/>
        </authorList>
    </citation>
    <scope>NUCLEOTIDE SEQUENCE [LARGE SCALE GENOMIC DNA]</scope>
    <source>
        <strain evidence="2">ATCC 38327</strain>
    </source>
</reference>
<evidence type="ECO:0000313" key="2">
    <source>
        <dbReference type="Proteomes" id="UP000054350"/>
    </source>
</evidence>
<evidence type="ECO:0000313" key="1">
    <source>
        <dbReference type="EMBL" id="KNE73029.1"/>
    </source>
</evidence>
<proteinExistence type="predicted"/>
<reference evidence="1 2" key="1">
    <citation type="submission" date="2009-11" db="EMBL/GenBank/DDBJ databases">
        <title>Annotation of Allomyces macrogynus ATCC 38327.</title>
        <authorList>
            <consortium name="The Broad Institute Genome Sequencing Platform"/>
            <person name="Russ C."/>
            <person name="Cuomo C."/>
            <person name="Burger G."/>
            <person name="Gray M.W."/>
            <person name="Holland P.W.H."/>
            <person name="King N."/>
            <person name="Lang F.B.F."/>
            <person name="Roger A.J."/>
            <person name="Ruiz-Trillo I."/>
            <person name="Young S.K."/>
            <person name="Zeng Q."/>
            <person name="Gargeya S."/>
            <person name="Fitzgerald M."/>
            <person name="Haas B."/>
            <person name="Abouelleil A."/>
            <person name="Alvarado L."/>
            <person name="Arachchi H.M."/>
            <person name="Berlin A."/>
            <person name="Chapman S.B."/>
            <person name="Gearin G."/>
            <person name="Goldberg J."/>
            <person name="Griggs A."/>
            <person name="Gujja S."/>
            <person name="Hansen M."/>
            <person name="Heiman D."/>
            <person name="Howarth C."/>
            <person name="Larimer J."/>
            <person name="Lui A."/>
            <person name="MacDonald P.J.P."/>
            <person name="McCowen C."/>
            <person name="Montmayeur A."/>
            <person name="Murphy C."/>
            <person name="Neiman D."/>
            <person name="Pearson M."/>
            <person name="Priest M."/>
            <person name="Roberts A."/>
            <person name="Saif S."/>
            <person name="Shea T."/>
            <person name="Sisk P."/>
            <person name="Stolte C."/>
            <person name="Sykes S."/>
            <person name="Wortman J."/>
            <person name="Nusbaum C."/>
            <person name="Birren B."/>
        </authorList>
    </citation>
    <scope>NUCLEOTIDE SEQUENCE [LARGE SCALE GENOMIC DNA]</scope>
    <source>
        <strain evidence="1 2">ATCC 38327</strain>
    </source>
</reference>